<keyword evidence="1" id="KW-1133">Transmembrane helix</keyword>
<dbReference type="RefSeq" id="WP_182206223.1">
    <property type="nucleotide sequence ID" value="NZ_JACGLT010000012.1"/>
</dbReference>
<sequence>MKIKDKFPNYTPSLMFYIRDKNPVLCSNDSILYAYFIPLANFKKGFDYYELKPHKSGGVYFSLATMIGFRTILTTESRLFQNDISEREWAQVIGEITTTHFLREEYRALSRGYVKKGGGCFSTVLLTFFFGILLFTVSYIKIAG</sequence>
<accession>A0A7W2M721</accession>
<evidence type="ECO:0000313" key="3">
    <source>
        <dbReference type="Proteomes" id="UP000541857"/>
    </source>
</evidence>
<protein>
    <submittedName>
        <fullName evidence="2">Uncharacterized protein</fullName>
    </submittedName>
</protein>
<evidence type="ECO:0000256" key="1">
    <source>
        <dbReference type="SAM" id="Phobius"/>
    </source>
</evidence>
<dbReference type="EMBL" id="JACGLT010000012">
    <property type="protein sequence ID" value="MBA6153937.1"/>
    <property type="molecule type" value="Genomic_DNA"/>
</dbReference>
<reference evidence="2 3" key="1">
    <citation type="submission" date="2020-07" db="EMBL/GenBank/DDBJ databases">
        <title>Bacterium isolated from marine sediment.</title>
        <authorList>
            <person name="Shang D."/>
        </authorList>
    </citation>
    <scope>NUCLEOTIDE SEQUENCE [LARGE SCALE GENOMIC DNA]</scope>
    <source>
        <strain evidence="2 3">F6074</strain>
    </source>
</reference>
<comment type="caution">
    <text evidence="2">The sequence shown here is derived from an EMBL/GenBank/DDBJ whole genome shotgun (WGS) entry which is preliminary data.</text>
</comment>
<keyword evidence="1" id="KW-0472">Membrane</keyword>
<proteinExistence type="predicted"/>
<dbReference type="Proteomes" id="UP000541857">
    <property type="component" value="Unassembled WGS sequence"/>
</dbReference>
<name>A0A7W2M721_9FLAO</name>
<gene>
    <name evidence="2" type="ORF">H3Z82_14480</name>
</gene>
<feature type="transmembrane region" description="Helical" evidence="1">
    <location>
        <begin position="119"/>
        <end position="140"/>
    </location>
</feature>
<keyword evidence="3" id="KW-1185">Reference proteome</keyword>
<keyword evidence="1" id="KW-0812">Transmembrane</keyword>
<organism evidence="2 3">
    <name type="scientific">Gelidibacter maritimus</name>
    <dbReference type="NCBI Taxonomy" id="2761487"/>
    <lineage>
        <taxon>Bacteria</taxon>
        <taxon>Pseudomonadati</taxon>
        <taxon>Bacteroidota</taxon>
        <taxon>Flavobacteriia</taxon>
        <taxon>Flavobacteriales</taxon>
        <taxon>Flavobacteriaceae</taxon>
        <taxon>Gelidibacter</taxon>
    </lineage>
</organism>
<dbReference type="AlphaFoldDB" id="A0A7W2M721"/>
<evidence type="ECO:0000313" key="2">
    <source>
        <dbReference type="EMBL" id="MBA6153937.1"/>
    </source>
</evidence>